<comment type="similarity">
    <text evidence="2">Belongs to the class-V pyridoxal-phosphate-dependent aminotransferase family. NifS/IscS subfamily.</text>
</comment>
<organism evidence="10 11">
    <name type="scientific">Nocardioides cavernaquae</name>
    <dbReference type="NCBI Taxonomy" id="2321396"/>
    <lineage>
        <taxon>Bacteria</taxon>
        <taxon>Bacillati</taxon>
        <taxon>Actinomycetota</taxon>
        <taxon>Actinomycetes</taxon>
        <taxon>Propionibacteriales</taxon>
        <taxon>Nocardioidaceae</taxon>
        <taxon>Nocardioides</taxon>
    </lineage>
</organism>
<dbReference type="Proteomes" id="UP000276542">
    <property type="component" value="Unassembled WGS sequence"/>
</dbReference>
<dbReference type="PANTHER" id="PTHR11601:SF34">
    <property type="entry name" value="CYSTEINE DESULFURASE"/>
    <property type="match status" value="1"/>
</dbReference>
<evidence type="ECO:0000256" key="8">
    <source>
        <dbReference type="ARBA" id="ARBA00050776"/>
    </source>
</evidence>
<dbReference type="GO" id="GO:0051536">
    <property type="term" value="F:iron-sulfur cluster binding"/>
    <property type="evidence" value="ECO:0007669"/>
    <property type="project" value="UniProtKB-KW"/>
</dbReference>
<dbReference type="PIRSF" id="PIRSF005572">
    <property type="entry name" value="NifS"/>
    <property type="match status" value="1"/>
</dbReference>
<dbReference type="OrthoDB" id="9808002at2"/>
<evidence type="ECO:0000256" key="1">
    <source>
        <dbReference type="ARBA" id="ARBA00001933"/>
    </source>
</evidence>
<dbReference type="GO" id="GO:0008483">
    <property type="term" value="F:transaminase activity"/>
    <property type="evidence" value="ECO:0007669"/>
    <property type="project" value="UniProtKB-KW"/>
</dbReference>
<dbReference type="PANTHER" id="PTHR11601">
    <property type="entry name" value="CYSTEINE DESULFURYLASE FAMILY MEMBER"/>
    <property type="match status" value="1"/>
</dbReference>
<proteinExistence type="inferred from homology"/>
<evidence type="ECO:0000259" key="9">
    <source>
        <dbReference type="Pfam" id="PF00266"/>
    </source>
</evidence>
<keyword evidence="5" id="KW-0663">Pyridoxal phosphate</keyword>
<dbReference type="GO" id="GO:0046872">
    <property type="term" value="F:metal ion binding"/>
    <property type="evidence" value="ECO:0007669"/>
    <property type="project" value="UniProtKB-KW"/>
</dbReference>
<keyword evidence="11" id="KW-1185">Reference proteome</keyword>
<comment type="caution">
    <text evidence="10">The sequence shown here is derived from an EMBL/GenBank/DDBJ whole genome shotgun (WGS) entry which is preliminary data.</text>
</comment>
<evidence type="ECO:0000256" key="6">
    <source>
        <dbReference type="ARBA" id="ARBA00023004"/>
    </source>
</evidence>
<evidence type="ECO:0000256" key="5">
    <source>
        <dbReference type="ARBA" id="ARBA00022898"/>
    </source>
</evidence>
<evidence type="ECO:0000256" key="4">
    <source>
        <dbReference type="ARBA" id="ARBA00022723"/>
    </source>
</evidence>
<dbReference type="InterPro" id="IPR015421">
    <property type="entry name" value="PyrdxlP-dep_Trfase_major"/>
</dbReference>
<evidence type="ECO:0000313" key="10">
    <source>
        <dbReference type="EMBL" id="RJS47687.1"/>
    </source>
</evidence>
<evidence type="ECO:0000256" key="2">
    <source>
        <dbReference type="ARBA" id="ARBA00006490"/>
    </source>
</evidence>
<keyword evidence="10" id="KW-0032">Aminotransferase</keyword>
<evidence type="ECO:0000256" key="3">
    <source>
        <dbReference type="ARBA" id="ARBA00022679"/>
    </source>
</evidence>
<dbReference type="SUPFAM" id="SSF53383">
    <property type="entry name" value="PLP-dependent transferases"/>
    <property type="match status" value="1"/>
</dbReference>
<name>A0A3A5HIU9_9ACTN</name>
<dbReference type="Gene3D" id="3.90.1150.10">
    <property type="entry name" value="Aspartate Aminotransferase, domain 1"/>
    <property type="match status" value="1"/>
</dbReference>
<accession>A0A3A5HIU9</accession>
<keyword evidence="3 10" id="KW-0808">Transferase</keyword>
<dbReference type="EMBL" id="QYRP01000002">
    <property type="protein sequence ID" value="RJS47687.1"/>
    <property type="molecule type" value="Genomic_DNA"/>
</dbReference>
<dbReference type="InterPro" id="IPR015422">
    <property type="entry name" value="PyrdxlP-dep_Trfase_small"/>
</dbReference>
<keyword evidence="7" id="KW-0411">Iron-sulfur</keyword>
<keyword evidence="6" id="KW-0408">Iron</keyword>
<feature type="domain" description="Aminotransferase class V" evidence="9">
    <location>
        <begin position="9"/>
        <end position="363"/>
    </location>
</feature>
<dbReference type="AlphaFoldDB" id="A0A3A5HIU9"/>
<dbReference type="Pfam" id="PF00266">
    <property type="entry name" value="Aminotran_5"/>
    <property type="match status" value="1"/>
</dbReference>
<comment type="cofactor">
    <cofactor evidence="1">
        <name>pyridoxal 5'-phosphate</name>
        <dbReference type="ChEBI" id="CHEBI:597326"/>
    </cofactor>
</comment>
<dbReference type="Gene3D" id="3.40.640.10">
    <property type="entry name" value="Type I PLP-dependent aspartate aminotransferase-like (Major domain)"/>
    <property type="match status" value="1"/>
</dbReference>
<protein>
    <submittedName>
        <fullName evidence="10">Aminotransferase class V-fold PLP-dependent enzyme</fullName>
    </submittedName>
</protein>
<evidence type="ECO:0000313" key="11">
    <source>
        <dbReference type="Proteomes" id="UP000276542"/>
    </source>
</evidence>
<dbReference type="InterPro" id="IPR000192">
    <property type="entry name" value="Aminotrans_V_dom"/>
</dbReference>
<evidence type="ECO:0000256" key="7">
    <source>
        <dbReference type="ARBA" id="ARBA00023014"/>
    </source>
</evidence>
<reference evidence="11" key="1">
    <citation type="submission" date="2018-09" db="EMBL/GenBank/DDBJ databases">
        <authorList>
            <person name="Zhu H."/>
        </authorList>
    </citation>
    <scope>NUCLEOTIDE SEQUENCE [LARGE SCALE GENOMIC DNA]</scope>
    <source>
        <strain evidence="11">K1W22B-1</strain>
    </source>
</reference>
<sequence>MPDDGPAGYLDSASSEPLHPAARETLLAALDRGWADPRRLHREARNARLLLDNAREVVAAALDVRRDEVTFTGSGTEAVHRGLLGLVQGRRRQANAILHSAVEHSSVIHAADWAVANGASRTSLPVDRLGRLSADTVRAALAADPAVAALAVQSANHEVGTVQPVAQIREAAADVPLFVDACASMGRLPLPTGWAAAAGSSHKWGGPAGVGVLLVRKGAPWRNPFPVDDRADERTAGFENVPGVLAAAAALQAIVGERDELESRQRPVIDRVRAAVAAIPDVEVVGDPDDRLPHLVTFSCLYVDGEALVTELDRRGFGVASGSACTASTLTPSHVLEAMGVLTHGNVRLSLTRTTSADEVERFLTELPEVVKALRAEVGL</sequence>
<dbReference type="GO" id="GO:0031071">
    <property type="term" value="F:cysteine desulfurase activity"/>
    <property type="evidence" value="ECO:0007669"/>
    <property type="project" value="UniProtKB-EC"/>
</dbReference>
<dbReference type="InterPro" id="IPR015424">
    <property type="entry name" value="PyrdxlP-dep_Trfase"/>
</dbReference>
<comment type="catalytic activity">
    <reaction evidence="8">
        <text>(sulfur carrier)-H + L-cysteine = (sulfur carrier)-SH + L-alanine</text>
        <dbReference type="Rhea" id="RHEA:43892"/>
        <dbReference type="Rhea" id="RHEA-COMP:14737"/>
        <dbReference type="Rhea" id="RHEA-COMP:14739"/>
        <dbReference type="ChEBI" id="CHEBI:29917"/>
        <dbReference type="ChEBI" id="CHEBI:35235"/>
        <dbReference type="ChEBI" id="CHEBI:57972"/>
        <dbReference type="ChEBI" id="CHEBI:64428"/>
        <dbReference type="EC" id="2.8.1.7"/>
    </reaction>
</comment>
<dbReference type="InterPro" id="IPR016454">
    <property type="entry name" value="Cysteine_dSase"/>
</dbReference>
<keyword evidence="4" id="KW-0479">Metal-binding</keyword>
<gene>
    <name evidence="10" type="ORF">D4739_00495</name>
</gene>